<evidence type="ECO:0000256" key="1">
    <source>
        <dbReference type="ARBA" id="ARBA00022737"/>
    </source>
</evidence>
<protein>
    <submittedName>
        <fullName evidence="4">Uncharacterized protein</fullName>
    </submittedName>
</protein>
<dbReference type="PROSITE" id="PS51170">
    <property type="entry name" value="CW"/>
    <property type="match status" value="3"/>
</dbReference>
<evidence type="ECO:0000256" key="3">
    <source>
        <dbReference type="SAM" id="SignalP"/>
    </source>
</evidence>
<evidence type="ECO:0000256" key="2">
    <source>
        <dbReference type="PROSITE-ProRule" id="PRU00591"/>
    </source>
</evidence>
<gene>
    <name evidence="4" type="ORF">STYK_00260</name>
</gene>
<dbReference type="EMBL" id="AP024523">
    <property type="protein sequence ID" value="BDB08212.1"/>
    <property type="molecule type" value="Genomic_DNA"/>
</dbReference>
<feature type="repeat" description="Cell wall-binding" evidence="2">
    <location>
        <begin position="296"/>
        <end position="315"/>
    </location>
</feature>
<dbReference type="Pfam" id="PF01473">
    <property type="entry name" value="Choline_bind_1"/>
    <property type="match status" value="2"/>
</dbReference>
<dbReference type="SUPFAM" id="SSF69360">
    <property type="entry name" value="Cell wall binding repeat"/>
    <property type="match status" value="1"/>
</dbReference>
<dbReference type="Proteomes" id="UP001060027">
    <property type="component" value="Chromosome"/>
</dbReference>
<sequence length="355" mass="39372">MKKVLLTSAVALAAFGAAQAVSADRQLTPEEAASVRKVEKTYDPSQVEKATETNRAEQVLANGDKVVSVQYKDGSTYTYLVINPKNQFKDKVSNPYDSQFNLKDGKVQKVVPFTNGTHGRINVKDKQGAPVAGVEFELLVYKTTEDFLNAQGGKPVKDAPAPVSAKTNEAGDAEFELHEGGVAVYRILTVPKGYFLPERLTKSSLFTADAVGRNENNDMYVNASVEIEKTDSYNVVRTEWVQGENGWHYYDNNKQVTGWKQIDGKWYFFNAEGVMQKWWVKDGNTWYYLNGSGAMETGWLQDGGKWYFLEASGAMKASQWFEVAGKWYYVDGSGALAVNTTVGGYTVNGNGEWVK</sequence>
<feature type="repeat" description="Cell wall-binding" evidence="2">
    <location>
        <begin position="276"/>
        <end position="295"/>
    </location>
</feature>
<feature type="signal peptide" evidence="3">
    <location>
        <begin position="1"/>
        <end position="20"/>
    </location>
</feature>
<accession>A0ABM7UP83</accession>
<evidence type="ECO:0000313" key="5">
    <source>
        <dbReference type="Proteomes" id="UP001060027"/>
    </source>
</evidence>
<evidence type="ECO:0000313" key="4">
    <source>
        <dbReference type="EMBL" id="BDB08212.1"/>
    </source>
</evidence>
<reference evidence="4" key="1">
    <citation type="journal article" date="2022" name="J Glob Antimicrob Resist">
        <title>Identification and characterisation of a novel multidrug-resistant streptococcus, Streptococcus toyakuensis sp. nov., from a blood sample.</title>
        <authorList>
            <person name="Wajima T."/>
            <person name="Hagimoto A."/>
            <person name="Tanaka E."/>
            <person name="Kawamura Y."/>
            <person name="Nakaminami H."/>
        </authorList>
    </citation>
    <scope>NUCLEOTIDE SEQUENCE</scope>
    <source>
        <strain evidence="4">TP1632</strain>
    </source>
</reference>
<feature type="chain" id="PRO_5045157732" evidence="3">
    <location>
        <begin position="21"/>
        <end position="355"/>
    </location>
</feature>
<dbReference type="Pfam" id="PF19127">
    <property type="entry name" value="Choline_bind_3"/>
    <property type="match status" value="1"/>
</dbReference>
<organism evidence="4 5">
    <name type="scientific">Streptococcus toyakuensis</name>
    <dbReference type="NCBI Taxonomy" id="2819619"/>
    <lineage>
        <taxon>Bacteria</taxon>
        <taxon>Bacillati</taxon>
        <taxon>Bacillota</taxon>
        <taxon>Bacilli</taxon>
        <taxon>Lactobacillales</taxon>
        <taxon>Streptococcaceae</taxon>
        <taxon>Streptococcus</taxon>
        <taxon>Streptococcus mitis group</taxon>
    </lineage>
</organism>
<keyword evidence="3" id="KW-0732">Signal</keyword>
<dbReference type="InterPro" id="IPR018337">
    <property type="entry name" value="Cell_wall/Cho-bd_repeat"/>
</dbReference>
<name>A0ABM7UP83_9STRE</name>
<dbReference type="RefSeq" id="WP_315972276.1">
    <property type="nucleotide sequence ID" value="NZ_AP024523.1"/>
</dbReference>
<keyword evidence="1" id="KW-0677">Repeat</keyword>
<feature type="repeat" description="Cell wall-binding" evidence="2">
    <location>
        <begin position="256"/>
        <end position="275"/>
    </location>
</feature>
<proteinExistence type="predicted"/>
<dbReference type="Gene3D" id="2.10.270.10">
    <property type="entry name" value="Cholin Binding"/>
    <property type="match status" value="1"/>
</dbReference>
<keyword evidence="5" id="KW-1185">Reference proteome</keyword>